<gene>
    <name evidence="1" type="ORF">M413DRAFT_31367</name>
</gene>
<dbReference type="HOGENOM" id="CLU_018544_14_1_1"/>
<reference evidence="2" key="2">
    <citation type="submission" date="2015-01" db="EMBL/GenBank/DDBJ databases">
        <title>Evolutionary Origins and Diversification of the Mycorrhizal Mutualists.</title>
        <authorList>
            <consortium name="DOE Joint Genome Institute"/>
            <consortium name="Mycorrhizal Genomics Consortium"/>
            <person name="Kohler A."/>
            <person name="Kuo A."/>
            <person name="Nagy L.G."/>
            <person name="Floudas D."/>
            <person name="Copeland A."/>
            <person name="Barry K.W."/>
            <person name="Cichocki N."/>
            <person name="Veneault-Fourrey C."/>
            <person name="LaButti K."/>
            <person name="Lindquist E.A."/>
            <person name="Lipzen A."/>
            <person name="Lundell T."/>
            <person name="Morin E."/>
            <person name="Murat C."/>
            <person name="Riley R."/>
            <person name="Ohm R."/>
            <person name="Sun H."/>
            <person name="Tunlid A."/>
            <person name="Henrissat B."/>
            <person name="Grigoriev I.V."/>
            <person name="Hibbett D.S."/>
            <person name="Martin F."/>
        </authorList>
    </citation>
    <scope>NUCLEOTIDE SEQUENCE [LARGE SCALE GENOMIC DNA]</scope>
    <source>
        <strain evidence="2">h7</strain>
    </source>
</reference>
<dbReference type="InterPro" id="IPR032675">
    <property type="entry name" value="LRR_dom_sf"/>
</dbReference>
<keyword evidence="2" id="KW-1185">Reference proteome</keyword>
<dbReference type="OrthoDB" id="2269034at2759"/>
<evidence type="ECO:0000313" key="2">
    <source>
        <dbReference type="Proteomes" id="UP000053424"/>
    </source>
</evidence>
<organism evidence="1 2">
    <name type="scientific">Hebeloma cylindrosporum</name>
    <dbReference type="NCBI Taxonomy" id="76867"/>
    <lineage>
        <taxon>Eukaryota</taxon>
        <taxon>Fungi</taxon>
        <taxon>Dikarya</taxon>
        <taxon>Basidiomycota</taxon>
        <taxon>Agaricomycotina</taxon>
        <taxon>Agaricomycetes</taxon>
        <taxon>Agaricomycetidae</taxon>
        <taxon>Agaricales</taxon>
        <taxon>Agaricineae</taxon>
        <taxon>Hymenogastraceae</taxon>
        <taxon>Hebeloma</taxon>
    </lineage>
</organism>
<dbReference type="Gene3D" id="3.80.10.10">
    <property type="entry name" value="Ribonuclease Inhibitor"/>
    <property type="match status" value="1"/>
</dbReference>
<protein>
    <submittedName>
        <fullName evidence="1">Uncharacterized protein</fullName>
    </submittedName>
</protein>
<sequence>MISNHHVVHSLDNVCSSSGRDCTDVSCIPCKEPEQVEEQARDSSDPASENPQALTLPVETHAHSIHVPERLISQIPFEIFSHIFCLSIPSSFEDYSDFESTPLILGAVCQMWRDFAWSTPQLWNRIKIQFTPRSLKSKAEIACEWLNRSGQLPLSIRIYLAPNFIHDFYTPASRTLRLESEYSNHFYPLASLINESSHRLYYLDLDSVAQWLLSTLAGPQGSSMLHTLQISSWSGLSFCPDGKVFAPSVIKVSNLTFPSLGINWANVTRVQVHHFSCEECLEVIRLAPLLVDCTFLDITPNGRNYLTHEGQRFSNPHLKVLDLRPEKPGIETFFRRVSFPFLERLEFGLENDYATTIPVDDIITFLARSSPLLQCLKIFHPYFDIAEDLIRICEAAPFLTELLISFGWLGDRRCRRWETDFDAVHLLLSRLSETWLATNHHTMNFLPQLEKLVYDGPWLPINSLDMIPKAFGPMSDIRNPFRRPFSSFCIKFLLLETNPYDEDFEEALDKETMDRAYRGETADRLQELRDHGINIQIDLEGPWGEQLKWVAT</sequence>
<proteinExistence type="predicted"/>
<dbReference type="AlphaFoldDB" id="A0A0C2Y6S7"/>
<name>A0A0C2Y6S7_HEBCY</name>
<evidence type="ECO:0000313" key="1">
    <source>
        <dbReference type="EMBL" id="KIM36732.1"/>
    </source>
</evidence>
<dbReference type="Proteomes" id="UP000053424">
    <property type="component" value="Unassembled WGS sequence"/>
</dbReference>
<dbReference type="EMBL" id="KN831802">
    <property type="protein sequence ID" value="KIM36732.1"/>
    <property type="molecule type" value="Genomic_DNA"/>
</dbReference>
<reference evidence="1 2" key="1">
    <citation type="submission" date="2014-04" db="EMBL/GenBank/DDBJ databases">
        <authorList>
            <consortium name="DOE Joint Genome Institute"/>
            <person name="Kuo A."/>
            <person name="Gay G."/>
            <person name="Dore J."/>
            <person name="Kohler A."/>
            <person name="Nagy L.G."/>
            <person name="Floudas D."/>
            <person name="Copeland A."/>
            <person name="Barry K.W."/>
            <person name="Cichocki N."/>
            <person name="Veneault-Fourrey C."/>
            <person name="LaButti K."/>
            <person name="Lindquist E.A."/>
            <person name="Lipzen A."/>
            <person name="Lundell T."/>
            <person name="Morin E."/>
            <person name="Murat C."/>
            <person name="Sun H."/>
            <person name="Tunlid A."/>
            <person name="Henrissat B."/>
            <person name="Grigoriev I.V."/>
            <person name="Hibbett D.S."/>
            <person name="Martin F."/>
            <person name="Nordberg H.P."/>
            <person name="Cantor M.N."/>
            <person name="Hua S.X."/>
        </authorList>
    </citation>
    <scope>NUCLEOTIDE SEQUENCE [LARGE SCALE GENOMIC DNA]</scope>
    <source>
        <strain evidence="2">h7</strain>
    </source>
</reference>
<accession>A0A0C2Y6S7</accession>